<dbReference type="AlphaFoldDB" id="A0AAD8AJD4"/>
<evidence type="ECO:0000313" key="1">
    <source>
        <dbReference type="EMBL" id="KAJ9600112.1"/>
    </source>
</evidence>
<protein>
    <submittedName>
        <fullName evidence="1">Uncharacterized protein</fullName>
    </submittedName>
</protein>
<dbReference type="Proteomes" id="UP001233999">
    <property type="component" value="Unassembled WGS sequence"/>
</dbReference>
<keyword evidence="2" id="KW-1185">Reference proteome</keyword>
<gene>
    <name evidence="1" type="ORF">L9F63_009588</name>
</gene>
<evidence type="ECO:0000313" key="2">
    <source>
        <dbReference type="Proteomes" id="UP001233999"/>
    </source>
</evidence>
<sequence length="61" mass="6820">SLLKLLPITGELTHLTSSAENAFYGLFGRIGLYRETGGGLTMVRWAGHRFASMLRMEQSFE</sequence>
<reference evidence="1" key="2">
    <citation type="submission" date="2023-05" db="EMBL/GenBank/DDBJ databases">
        <authorList>
            <person name="Fouks B."/>
        </authorList>
    </citation>
    <scope>NUCLEOTIDE SEQUENCE</scope>
    <source>
        <strain evidence="1">Stay&amp;Tobe</strain>
        <tissue evidence="1">Testes</tissue>
    </source>
</reference>
<comment type="caution">
    <text evidence="1">The sequence shown here is derived from an EMBL/GenBank/DDBJ whole genome shotgun (WGS) entry which is preliminary data.</text>
</comment>
<organism evidence="1 2">
    <name type="scientific">Diploptera punctata</name>
    <name type="common">Pacific beetle cockroach</name>
    <dbReference type="NCBI Taxonomy" id="6984"/>
    <lineage>
        <taxon>Eukaryota</taxon>
        <taxon>Metazoa</taxon>
        <taxon>Ecdysozoa</taxon>
        <taxon>Arthropoda</taxon>
        <taxon>Hexapoda</taxon>
        <taxon>Insecta</taxon>
        <taxon>Pterygota</taxon>
        <taxon>Neoptera</taxon>
        <taxon>Polyneoptera</taxon>
        <taxon>Dictyoptera</taxon>
        <taxon>Blattodea</taxon>
        <taxon>Blaberoidea</taxon>
        <taxon>Blaberidae</taxon>
        <taxon>Diplopterinae</taxon>
        <taxon>Diploptera</taxon>
    </lineage>
</organism>
<proteinExistence type="predicted"/>
<feature type="non-terminal residue" evidence="1">
    <location>
        <position position="1"/>
    </location>
</feature>
<dbReference type="EMBL" id="JASPKZ010000448">
    <property type="protein sequence ID" value="KAJ9600112.1"/>
    <property type="molecule type" value="Genomic_DNA"/>
</dbReference>
<reference evidence="1" key="1">
    <citation type="journal article" date="2023" name="IScience">
        <title>Live-bearing cockroach genome reveals convergent evolutionary mechanisms linked to viviparity in insects and beyond.</title>
        <authorList>
            <person name="Fouks B."/>
            <person name="Harrison M.C."/>
            <person name="Mikhailova A.A."/>
            <person name="Marchal E."/>
            <person name="English S."/>
            <person name="Carruthers M."/>
            <person name="Jennings E.C."/>
            <person name="Chiamaka E.L."/>
            <person name="Frigard R.A."/>
            <person name="Pippel M."/>
            <person name="Attardo G.M."/>
            <person name="Benoit J.B."/>
            <person name="Bornberg-Bauer E."/>
            <person name="Tobe S.S."/>
        </authorList>
    </citation>
    <scope>NUCLEOTIDE SEQUENCE</scope>
    <source>
        <strain evidence="1">Stay&amp;Tobe</strain>
    </source>
</reference>
<accession>A0AAD8AJD4</accession>
<feature type="non-terminal residue" evidence="1">
    <location>
        <position position="61"/>
    </location>
</feature>
<name>A0AAD8AJD4_DIPPU</name>